<keyword evidence="9" id="KW-1185">Reference proteome</keyword>
<dbReference type="GO" id="GO:0016987">
    <property type="term" value="F:sigma factor activity"/>
    <property type="evidence" value="ECO:0007669"/>
    <property type="project" value="UniProtKB-KW"/>
</dbReference>
<feature type="region of interest" description="Disordered" evidence="5">
    <location>
        <begin position="32"/>
        <end position="55"/>
    </location>
</feature>
<dbReference type="InterPro" id="IPR014284">
    <property type="entry name" value="RNA_pol_sigma-70_dom"/>
</dbReference>
<comment type="similarity">
    <text evidence="1">Belongs to the sigma-70 factor family. ECF subfamily.</text>
</comment>
<organism evidence="8 9">
    <name type="scientific">Baekduia soli</name>
    <dbReference type="NCBI Taxonomy" id="496014"/>
    <lineage>
        <taxon>Bacteria</taxon>
        <taxon>Bacillati</taxon>
        <taxon>Actinomycetota</taxon>
        <taxon>Thermoleophilia</taxon>
        <taxon>Solirubrobacterales</taxon>
        <taxon>Baekduiaceae</taxon>
        <taxon>Baekduia</taxon>
    </lineage>
</organism>
<dbReference type="InterPro" id="IPR013324">
    <property type="entry name" value="RNA_pol_sigma_r3/r4-like"/>
</dbReference>
<dbReference type="KEGG" id="bsol:FSW04_02850"/>
<evidence type="ECO:0000256" key="5">
    <source>
        <dbReference type="SAM" id="MobiDB-lite"/>
    </source>
</evidence>
<dbReference type="PANTHER" id="PTHR43133:SF62">
    <property type="entry name" value="RNA POLYMERASE SIGMA FACTOR SIGZ"/>
    <property type="match status" value="1"/>
</dbReference>
<dbReference type="InterPro" id="IPR013325">
    <property type="entry name" value="RNA_pol_sigma_r2"/>
</dbReference>
<evidence type="ECO:0000256" key="4">
    <source>
        <dbReference type="ARBA" id="ARBA00023163"/>
    </source>
</evidence>
<dbReference type="InterPro" id="IPR036388">
    <property type="entry name" value="WH-like_DNA-bd_sf"/>
</dbReference>
<dbReference type="Pfam" id="PF08281">
    <property type="entry name" value="Sigma70_r4_2"/>
    <property type="match status" value="1"/>
</dbReference>
<dbReference type="EMBL" id="CP042430">
    <property type="protein sequence ID" value="QEC46622.1"/>
    <property type="molecule type" value="Genomic_DNA"/>
</dbReference>
<dbReference type="Pfam" id="PF04542">
    <property type="entry name" value="Sigma70_r2"/>
    <property type="match status" value="1"/>
</dbReference>
<evidence type="ECO:0000256" key="1">
    <source>
        <dbReference type="ARBA" id="ARBA00010641"/>
    </source>
</evidence>
<dbReference type="SUPFAM" id="SSF88946">
    <property type="entry name" value="Sigma2 domain of RNA polymerase sigma factors"/>
    <property type="match status" value="1"/>
</dbReference>
<proteinExistence type="inferred from homology"/>
<dbReference type="OrthoDB" id="5243766at2"/>
<name>A0A5B8U122_9ACTN</name>
<evidence type="ECO:0000259" key="7">
    <source>
        <dbReference type="Pfam" id="PF08281"/>
    </source>
</evidence>
<dbReference type="NCBIfam" id="TIGR02937">
    <property type="entry name" value="sigma70-ECF"/>
    <property type="match status" value="1"/>
</dbReference>
<dbReference type="PANTHER" id="PTHR43133">
    <property type="entry name" value="RNA POLYMERASE ECF-TYPE SIGMA FACTO"/>
    <property type="match status" value="1"/>
</dbReference>
<reference evidence="8 9" key="1">
    <citation type="journal article" date="2018" name="J. Microbiol.">
        <title>Baekduia soli gen. nov., sp. nov., a novel bacterium isolated from the soil of Baekdu Mountain and proposal of a novel family name, Baekduiaceae fam. nov.</title>
        <authorList>
            <person name="An D.S."/>
            <person name="Siddiqi M.Z."/>
            <person name="Kim K.H."/>
            <person name="Yu H.S."/>
            <person name="Im W.T."/>
        </authorList>
    </citation>
    <scope>NUCLEOTIDE SEQUENCE [LARGE SCALE GENOMIC DNA]</scope>
    <source>
        <strain evidence="8 9">BR7-21</strain>
    </source>
</reference>
<dbReference type="SUPFAM" id="SSF88659">
    <property type="entry name" value="Sigma3 and sigma4 domains of RNA polymerase sigma factors"/>
    <property type="match status" value="1"/>
</dbReference>
<evidence type="ECO:0000256" key="2">
    <source>
        <dbReference type="ARBA" id="ARBA00023015"/>
    </source>
</evidence>
<feature type="domain" description="RNA polymerase sigma factor 70 region 4 type 2" evidence="7">
    <location>
        <begin position="201"/>
        <end position="251"/>
    </location>
</feature>
<accession>A0A5B8U122</accession>
<dbReference type="GO" id="GO:0006352">
    <property type="term" value="P:DNA-templated transcription initiation"/>
    <property type="evidence" value="ECO:0007669"/>
    <property type="project" value="InterPro"/>
</dbReference>
<dbReference type="InterPro" id="IPR013249">
    <property type="entry name" value="RNA_pol_sigma70_r4_t2"/>
</dbReference>
<evidence type="ECO:0000313" key="9">
    <source>
        <dbReference type="Proteomes" id="UP000321805"/>
    </source>
</evidence>
<dbReference type="Gene3D" id="1.10.1740.10">
    <property type="match status" value="1"/>
</dbReference>
<dbReference type="Gene3D" id="1.10.10.10">
    <property type="entry name" value="Winged helix-like DNA-binding domain superfamily/Winged helix DNA-binding domain"/>
    <property type="match status" value="1"/>
</dbReference>
<sequence length="261" mass="29075">MLTAASEAAMRCCFILGAPRWGLRLWQLRRGPPRRLSAGAPGSAGGSVGATERRRPPYPACEMATVAERPLNGAPPAEARRGAGPSRAERRLAAQLRAGDARALEAVHAQYGATVFGYLQHTLRDRAAAEDVFQQVLTEVWRRGAQYDPSRASVVTWILTIARSRAIDELRRRRPEPLAPDELPDGRLDAPQDLVLDRWRMSHLLAQLPLEERRLLELRFYGELSQSEIAERTGLAMGTIKSRMVRGLERLRALMDAEAQR</sequence>
<evidence type="ECO:0000313" key="8">
    <source>
        <dbReference type="EMBL" id="QEC46622.1"/>
    </source>
</evidence>
<dbReference type="AlphaFoldDB" id="A0A5B8U122"/>
<dbReference type="InterPro" id="IPR039425">
    <property type="entry name" value="RNA_pol_sigma-70-like"/>
</dbReference>
<protein>
    <submittedName>
        <fullName evidence="8">Sigma-70 family RNA polymerase sigma factor</fullName>
    </submittedName>
</protein>
<keyword evidence="3" id="KW-0731">Sigma factor</keyword>
<dbReference type="Proteomes" id="UP000321805">
    <property type="component" value="Chromosome"/>
</dbReference>
<evidence type="ECO:0000259" key="6">
    <source>
        <dbReference type="Pfam" id="PF04542"/>
    </source>
</evidence>
<dbReference type="GO" id="GO:0003677">
    <property type="term" value="F:DNA binding"/>
    <property type="evidence" value="ECO:0007669"/>
    <property type="project" value="InterPro"/>
</dbReference>
<feature type="domain" description="RNA polymerase sigma-70 region 2" evidence="6">
    <location>
        <begin position="110"/>
        <end position="174"/>
    </location>
</feature>
<keyword evidence="4" id="KW-0804">Transcription</keyword>
<evidence type="ECO:0000256" key="3">
    <source>
        <dbReference type="ARBA" id="ARBA00023082"/>
    </source>
</evidence>
<dbReference type="InterPro" id="IPR007627">
    <property type="entry name" value="RNA_pol_sigma70_r2"/>
</dbReference>
<gene>
    <name evidence="8" type="ORF">FSW04_02850</name>
</gene>
<feature type="compositionally biased region" description="Low complexity" evidence="5">
    <location>
        <begin position="32"/>
        <end position="41"/>
    </location>
</feature>
<keyword evidence="2" id="KW-0805">Transcription regulation</keyword>